<dbReference type="Proteomes" id="UP001595975">
    <property type="component" value="Unassembled WGS sequence"/>
</dbReference>
<feature type="transmembrane region" description="Helical" evidence="1">
    <location>
        <begin position="6"/>
        <end position="30"/>
    </location>
</feature>
<feature type="transmembrane region" description="Helical" evidence="1">
    <location>
        <begin position="42"/>
        <end position="66"/>
    </location>
</feature>
<evidence type="ECO:0000313" key="3">
    <source>
        <dbReference type="Proteomes" id="UP001595975"/>
    </source>
</evidence>
<proteinExistence type="predicted"/>
<gene>
    <name evidence="2" type="ORF">ACFP3U_10640</name>
</gene>
<organism evidence="2 3">
    <name type="scientific">Kitasatospora misakiensis</name>
    <dbReference type="NCBI Taxonomy" id="67330"/>
    <lineage>
        <taxon>Bacteria</taxon>
        <taxon>Bacillati</taxon>
        <taxon>Actinomycetota</taxon>
        <taxon>Actinomycetes</taxon>
        <taxon>Kitasatosporales</taxon>
        <taxon>Streptomycetaceae</taxon>
        <taxon>Kitasatospora</taxon>
    </lineage>
</organism>
<feature type="transmembrane region" description="Helical" evidence="1">
    <location>
        <begin position="199"/>
        <end position="221"/>
    </location>
</feature>
<comment type="caution">
    <text evidence="2">The sequence shown here is derived from an EMBL/GenBank/DDBJ whole genome shotgun (WGS) entry which is preliminary data.</text>
</comment>
<accession>A0ABW0X2N7</accession>
<evidence type="ECO:0000313" key="2">
    <source>
        <dbReference type="EMBL" id="MFC5663434.1"/>
    </source>
</evidence>
<reference evidence="3" key="1">
    <citation type="journal article" date="2019" name="Int. J. Syst. Evol. Microbiol.">
        <title>The Global Catalogue of Microorganisms (GCM) 10K type strain sequencing project: providing services to taxonomists for standard genome sequencing and annotation.</title>
        <authorList>
            <consortium name="The Broad Institute Genomics Platform"/>
            <consortium name="The Broad Institute Genome Sequencing Center for Infectious Disease"/>
            <person name="Wu L."/>
            <person name="Ma J."/>
        </authorList>
    </citation>
    <scope>NUCLEOTIDE SEQUENCE [LARGE SCALE GENOMIC DNA]</scope>
    <source>
        <strain evidence="3">CGMCC 4.1437</strain>
    </source>
</reference>
<protein>
    <submittedName>
        <fullName evidence="2">GAP family protein</fullName>
    </submittedName>
</protein>
<keyword evidence="1" id="KW-0812">Transmembrane</keyword>
<sequence length="223" mass="22753">MGDAVGGMLASAAGVAISPMSLIATVLLLAGPRGRGNGTAFAAGWAVALAVLAAVVVPLGSWLAAGRADPEWSWWFELVLGGLLLLLGLRLWWDRPREGRVHGPPDWMRTVDRSTPARSAGLAVVLLATDPKNLLLAVGAGVSIATSTAAPGGKAGAAVLLVLIGSLGTLLPLGVHLLDGARAPRRLEEWKAWAATHNTAVLLVLLLTLGTTHLGAALSGLTT</sequence>
<dbReference type="RefSeq" id="WP_380225100.1">
    <property type="nucleotide sequence ID" value="NZ_JBHSOF010000010.1"/>
</dbReference>
<dbReference type="Pfam" id="PF11139">
    <property type="entry name" value="SfLAP"/>
    <property type="match status" value="1"/>
</dbReference>
<feature type="transmembrane region" description="Helical" evidence="1">
    <location>
        <begin position="157"/>
        <end position="178"/>
    </location>
</feature>
<keyword evidence="1" id="KW-1133">Transmembrane helix</keyword>
<name>A0ABW0X2N7_9ACTN</name>
<dbReference type="InterPro" id="IPR021315">
    <property type="entry name" value="Gap/Sap"/>
</dbReference>
<evidence type="ECO:0000256" key="1">
    <source>
        <dbReference type="SAM" id="Phobius"/>
    </source>
</evidence>
<dbReference type="EMBL" id="JBHSOF010000010">
    <property type="protein sequence ID" value="MFC5663434.1"/>
    <property type="molecule type" value="Genomic_DNA"/>
</dbReference>
<keyword evidence="3" id="KW-1185">Reference proteome</keyword>
<feature type="transmembrane region" description="Helical" evidence="1">
    <location>
        <begin position="72"/>
        <end position="93"/>
    </location>
</feature>
<keyword evidence="1" id="KW-0472">Membrane</keyword>